<reference evidence="1" key="1">
    <citation type="submission" date="2022-12" db="EMBL/GenBank/DDBJ databases">
        <authorList>
            <person name="Petersen C."/>
        </authorList>
    </citation>
    <scope>NUCLEOTIDE SEQUENCE</scope>
    <source>
        <strain evidence="1">IBT 35675</strain>
    </source>
</reference>
<evidence type="ECO:0000313" key="1">
    <source>
        <dbReference type="EMBL" id="KAJ5340930.1"/>
    </source>
</evidence>
<dbReference type="EMBL" id="JAPZBR010000008">
    <property type="protein sequence ID" value="KAJ5340930.1"/>
    <property type="molecule type" value="Genomic_DNA"/>
</dbReference>
<evidence type="ECO:0000313" key="2">
    <source>
        <dbReference type="Proteomes" id="UP001148299"/>
    </source>
</evidence>
<dbReference type="AlphaFoldDB" id="A0A9W9QPA6"/>
<protein>
    <submittedName>
        <fullName evidence="1">Uncharacterized protein</fullName>
    </submittedName>
</protein>
<keyword evidence="2" id="KW-1185">Reference proteome</keyword>
<dbReference type="Proteomes" id="UP001148299">
    <property type="component" value="Unassembled WGS sequence"/>
</dbReference>
<reference evidence="1" key="2">
    <citation type="journal article" date="2023" name="IMA Fungus">
        <title>Comparative genomic study of the Penicillium genus elucidates a diverse pangenome and 15 lateral gene transfer events.</title>
        <authorList>
            <person name="Petersen C."/>
            <person name="Sorensen T."/>
            <person name="Nielsen M.R."/>
            <person name="Sondergaard T.E."/>
            <person name="Sorensen J.L."/>
            <person name="Fitzpatrick D.A."/>
            <person name="Frisvad J.C."/>
            <person name="Nielsen K.L."/>
        </authorList>
    </citation>
    <scope>NUCLEOTIDE SEQUENCE</scope>
    <source>
        <strain evidence="1">IBT 35675</strain>
    </source>
</reference>
<accession>A0A9W9QPA6</accession>
<name>A0A9W9QPA6_PENBR</name>
<proteinExistence type="predicted"/>
<comment type="caution">
    <text evidence="1">The sequence shown here is derived from an EMBL/GenBank/DDBJ whole genome shotgun (WGS) entry which is preliminary data.</text>
</comment>
<sequence length="211" mass="23702">MWTSGEETVRKAAVDLHNNLDLAIRQQKHKWDASEVEEACSGCKWPIPTYQAILLHIIFSVMHASGGTLDLDLRFSLPPNRLELLMGLVRSCRKLGMFHYPNILERYREVDVFTYVWVCIEEVKRFDLALYKVCGKLNGLGSGGNLDVGGSSLFSAEELQFPMPNNCSLWHAVGRDQWISALEGKLVDLDDLAQESWISNSAGLLNFLCGV</sequence>
<gene>
    <name evidence="1" type="ORF">N7541_010054</name>
</gene>
<organism evidence="1 2">
    <name type="scientific">Penicillium brevicompactum</name>
    <dbReference type="NCBI Taxonomy" id="5074"/>
    <lineage>
        <taxon>Eukaryota</taxon>
        <taxon>Fungi</taxon>
        <taxon>Dikarya</taxon>
        <taxon>Ascomycota</taxon>
        <taxon>Pezizomycotina</taxon>
        <taxon>Eurotiomycetes</taxon>
        <taxon>Eurotiomycetidae</taxon>
        <taxon>Eurotiales</taxon>
        <taxon>Aspergillaceae</taxon>
        <taxon>Penicillium</taxon>
    </lineage>
</organism>